<evidence type="ECO:0000256" key="4">
    <source>
        <dbReference type="ARBA" id="ARBA00022741"/>
    </source>
</evidence>
<dbReference type="RefSeq" id="WP_051157072.1">
    <property type="nucleotide sequence ID" value="NZ_JBIRUQ010000004.1"/>
</dbReference>
<evidence type="ECO:0000256" key="6">
    <source>
        <dbReference type="ARBA" id="ARBA00022840"/>
    </source>
</evidence>
<keyword evidence="2" id="KW-0723">Serine/threonine-protein kinase</keyword>
<evidence type="ECO:0000256" key="1">
    <source>
        <dbReference type="ARBA" id="ARBA00012513"/>
    </source>
</evidence>
<keyword evidence="3 10" id="KW-0808">Transferase</keyword>
<evidence type="ECO:0000313" key="10">
    <source>
        <dbReference type="EMBL" id="MFI1462905.1"/>
    </source>
</evidence>
<dbReference type="PANTHER" id="PTHR43289:SF6">
    <property type="entry name" value="SERINE_THREONINE-PROTEIN KINASE NEKL-3"/>
    <property type="match status" value="1"/>
</dbReference>
<evidence type="ECO:0000256" key="2">
    <source>
        <dbReference type="ARBA" id="ARBA00022527"/>
    </source>
</evidence>
<dbReference type="Gene3D" id="1.10.510.10">
    <property type="entry name" value="Transferase(Phosphotransferase) domain 1"/>
    <property type="match status" value="1"/>
</dbReference>
<feature type="transmembrane region" description="Helical" evidence="8">
    <location>
        <begin position="342"/>
        <end position="364"/>
    </location>
</feature>
<evidence type="ECO:0000313" key="11">
    <source>
        <dbReference type="Proteomes" id="UP001611263"/>
    </source>
</evidence>
<dbReference type="SMART" id="SM00220">
    <property type="entry name" value="S_TKc"/>
    <property type="match status" value="1"/>
</dbReference>
<accession>A0ABW7TUG0</accession>
<reference evidence="10 11" key="1">
    <citation type="submission" date="2024-10" db="EMBL/GenBank/DDBJ databases">
        <title>The Natural Products Discovery Center: Release of the First 8490 Sequenced Strains for Exploring Actinobacteria Biosynthetic Diversity.</title>
        <authorList>
            <person name="Kalkreuter E."/>
            <person name="Kautsar S.A."/>
            <person name="Yang D."/>
            <person name="Bader C.D."/>
            <person name="Teijaro C.N."/>
            <person name="Fluegel L."/>
            <person name="Davis C.M."/>
            <person name="Simpson J.R."/>
            <person name="Lauterbach L."/>
            <person name="Steele A.D."/>
            <person name="Gui C."/>
            <person name="Meng S."/>
            <person name="Li G."/>
            <person name="Viehrig K."/>
            <person name="Ye F."/>
            <person name="Su P."/>
            <person name="Kiefer A.F."/>
            <person name="Nichols A."/>
            <person name="Cepeda A.J."/>
            <person name="Yan W."/>
            <person name="Fan B."/>
            <person name="Jiang Y."/>
            <person name="Adhikari A."/>
            <person name="Zheng C.-J."/>
            <person name="Schuster L."/>
            <person name="Cowan T.M."/>
            <person name="Smanski M.J."/>
            <person name="Chevrette M.G."/>
            <person name="De Carvalho L.P.S."/>
            <person name="Shen B."/>
        </authorList>
    </citation>
    <scope>NUCLEOTIDE SEQUENCE [LARGE SCALE GENOMIC DNA]</scope>
    <source>
        <strain evidence="10 11">NPDC020568</strain>
    </source>
</reference>
<dbReference type="Gene3D" id="3.30.200.20">
    <property type="entry name" value="Phosphorylase Kinase, domain 1"/>
    <property type="match status" value="1"/>
</dbReference>
<protein>
    <recommendedName>
        <fullName evidence="1">non-specific serine/threonine protein kinase</fullName>
        <ecNumber evidence="1">2.7.11.1</ecNumber>
    </recommendedName>
</protein>
<dbReference type="GeneID" id="93509317"/>
<dbReference type="SUPFAM" id="SSF56112">
    <property type="entry name" value="Protein kinase-like (PK-like)"/>
    <property type="match status" value="1"/>
</dbReference>
<dbReference type="Pfam" id="PF00069">
    <property type="entry name" value="Pkinase"/>
    <property type="match status" value="1"/>
</dbReference>
<gene>
    <name evidence="10" type="ORF">ACH4WX_19505</name>
</gene>
<dbReference type="PANTHER" id="PTHR43289">
    <property type="entry name" value="MITOGEN-ACTIVATED PROTEIN KINASE KINASE KINASE 20-RELATED"/>
    <property type="match status" value="1"/>
</dbReference>
<dbReference type="InterPro" id="IPR008271">
    <property type="entry name" value="Ser/Thr_kinase_AS"/>
</dbReference>
<dbReference type="Proteomes" id="UP001611263">
    <property type="component" value="Unassembled WGS sequence"/>
</dbReference>
<keyword evidence="4 7" id="KW-0547">Nucleotide-binding</keyword>
<comment type="caution">
    <text evidence="10">The sequence shown here is derived from an EMBL/GenBank/DDBJ whole genome shotgun (WGS) entry which is preliminary data.</text>
</comment>
<keyword evidence="5 10" id="KW-0418">Kinase</keyword>
<dbReference type="GO" id="GO:0004674">
    <property type="term" value="F:protein serine/threonine kinase activity"/>
    <property type="evidence" value="ECO:0007669"/>
    <property type="project" value="UniProtKB-EC"/>
</dbReference>
<proteinExistence type="predicted"/>
<dbReference type="CDD" id="cd14014">
    <property type="entry name" value="STKc_PknB_like"/>
    <property type="match status" value="1"/>
</dbReference>
<name>A0ABW7TUG0_9NOCA</name>
<dbReference type="InterPro" id="IPR017441">
    <property type="entry name" value="Protein_kinase_ATP_BS"/>
</dbReference>
<dbReference type="EC" id="2.7.11.1" evidence="1"/>
<evidence type="ECO:0000256" key="7">
    <source>
        <dbReference type="PROSITE-ProRule" id="PRU10141"/>
    </source>
</evidence>
<dbReference type="InterPro" id="IPR011009">
    <property type="entry name" value="Kinase-like_dom_sf"/>
</dbReference>
<feature type="domain" description="Protein kinase" evidence="9">
    <location>
        <begin position="13"/>
        <end position="277"/>
    </location>
</feature>
<evidence type="ECO:0000259" key="9">
    <source>
        <dbReference type="PROSITE" id="PS50011"/>
    </source>
</evidence>
<dbReference type="PROSITE" id="PS00107">
    <property type="entry name" value="PROTEIN_KINASE_ATP"/>
    <property type="match status" value="1"/>
</dbReference>
<keyword evidence="8" id="KW-0472">Membrane</keyword>
<dbReference type="EMBL" id="JBIRUQ010000004">
    <property type="protein sequence ID" value="MFI1462905.1"/>
    <property type="molecule type" value="Genomic_DNA"/>
</dbReference>
<keyword evidence="11" id="KW-1185">Reference proteome</keyword>
<dbReference type="InterPro" id="IPR000719">
    <property type="entry name" value="Prot_kinase_dom"/>
</dbReference>
<evidence type="ECO:0000256" key="3">
    <source>
        <dbReference type="ARBA" id="ARBA00022679"/>
    </source>
</evidence>
<keyword evidence="6 7" id="KW-0067">ATP-binding</keyword>
<organism evidence="10 11">
    <name type="scientific">Nocardia carnea</name>
    <dbReference type="NCBI Taxonomy" id="37328"/>
    <lineage>
        <taxon>Bacteria</taxon>
        <taxon>Bacillati</taxon>
        <taxon>Actinomycetota</taxon>
        <taxon>Actinomycetes</taxon>
        <taxon>Mycobacteriales</taxon>
        <taxon>Nocardiaceae</taxon>
        <taxon>Nocardia</taxon>
    </lineage>
</organism>
<keyword evidence="8" id="KW-1133">Transmembrane helix</keyword>
<dbReference type="PROSITE" id="PS00108">
    <property type="entry name" value="PROTEIN_KINASE_ST"/>
    <property type="match status" value="1"/>
</dbReference>
<sequence>MMRLGVGDSFAGYDIEGVLGEGGMGTVYLARHPRLPMQVALKLLVPTASADKELRLRFEQEAGVIARLEHPNIVDVYDCGATDGHLWIAMQYIRGGHAGQLTPYNSPPGRILSVVAQTGDALDYAHSRGILHRDVKPANILLAAADAGREERAVLTDFGIARLMESDAGLTADGSFTATIAYASPEQLSSVPVDHRSDQYSLACTLFMLLTGRAPYDYTNAGQVITAHLVKPPPRVSEVRPDLPAVLDEVIARGMAKQPDERFASCGEFVAAARAAFAVEFAPAPRRVAPTMIAKPLSAPSHPVAAMPVPQGAPPPMQSIPPIQHVPGLPSSRPARRGPRKALMAVGAVLGVVVVVGVAAATFLPGLIAQWDTREWGSRNQALAETFPQLVSSREFGIGWLELQCNATIPGLAPGLLREGGVYENGVTCDDADFSQHITVFDFGSPDAAKAYIDGLAALPGARVWNERHPDLPSSLPIVSDGSVGAGILTGFPDDPVRGRFVVNFVKKGDTLSDEHVIENMWRKAPLGR</sequence>
<feature type="binding site" evidence="7">
    <location>
        <position position="42"/>
    </location>
    <ligand>
        <name>ATP</name>
        <dbReference type="ChEBI" id="CHEBI:30616"/>
    </ligand>
</feature>
<evidence type="ECO:0000256" key="8">
    <source>
        <dbReference type="SAM" id="Phobius"/>
    </source>
</evidence>
<keyword evidence="8" id="KW-0812">Transmembrane</keyword>
<dbReference type="PROSITE" id="PS50011">
    <property type="entry name" value="PROTEIN_KINASE_DOM"/>
    <property type="match status" value="1"/>
</dbReference>
<evidence type="ECO:0000256" key="5">
    <source>
        <dbReference type="ARBA" id="ARBA00022777"/>
    </source>
</evidence>